<dbReference type="PROSITE" id="PS01031">
    <property type="entry name" value="SHSP"/>
    <property type="match status" value="1"/>
</dbReference>
<dbReference type="PANTHER" id="PTHR46733">
    <property type="entry name" value="26.5 KDA HEAT SHOCK PROTEIN, MITOCHONDRIAL"/>
    <property type="match status" value="1"/>
</dbReference>
<comment type="similarity">
    <text evidence="2 3">Belongs to the small heat shock protein (HSP20) family.</text>
</comment>
<keyword evidence="1" id="KW-0346">Stress response</keyword>
<keyword evidence="6" id="KW-1185">Reference proteome</keyword>
<evidence type="ECO:0000256" key="1">
    <source>
        <dbReference type="ARBA" id="ARBA00023016"/>
    </source>
</evidence>
<evidence type="ECO:0000259" key="4">
    <source>
        <dbReference type="PROSITE" id="PS01031"/>
    </source>
</evidence>
<accession>A0ABT5VPV8</accession>
<dbReference type="EMBL" id="JAKJSC010000001">
    <property type="protein sequence ID" value="MDE5417472.1"/>
    <property type="molecule type" value="Genomic_DNA"/>
</dbReference>
<dbReference type="CDD" id="cd06464">
    <property type="entry name" value="ACD_sHsps-like"/>
    <property type="match status" value="1"/>
</dbReference>
<dbReference type="SUPFAM" id="SSF49764">
    <property type="entry name" value="HSP20-like chaperones"/>
    <property type="match status" value="1"/>
</dbReference>
<proteinExistence type="inferred from homology"/>
<feature type="domain" description="SHSP" evidence="4">
    <location>
        <begin position="35"/>
        <end position="144"/>
    </location>
</feature>
<evidence type="ECO:0000256" key="3">
    <source>
        <dbReference type="RuleBase" id="RU003616"/>
    </source>
</evidence>
<dbReference type="Gene3D" id="2.60.40.790">
    <property type="match status" value="1"/>
</dbReference>
<dbReference type="InterPro" id="IPR002068">
    <property type="entry name" value="A-crystallin/Hsp20_dom"/>
</dbReference>
<evidence type="ECO:0000313" key="6">
    <source>
        <dbReference type="Proteomes" id="UP001528920"/>
    </source>
</evidence>
<evidence type="ECO:0000313" key="5">
    <source>
        <dbReference type="EMBL" id="MDE5417472.1"/>
    </source>
</evidence>
<dbReference type="InterPro" id="IPR044587">
    <property type="entry name" value="HSP21-like"/>
</dbReference>
<comment type="caution">
    <text evidence="5">The sequence shown here is derived from an EMBL/GenBank/DDBJ whole genome shotgun (WGS) entry which is preliminary data.</text>
</comment>
<name>A0ABT5VPV8_9BACT</name>
<dbReference type="Pfam" id="PF00011">
    <property type="entry name" value="HSP20"/>
    <property type="match status" value="1"/>
</dbReference>
<gene>
    <name evidence="5" type="ORF">L3049_05575</name>
</gene>
<dbReference type="InterPro" id="IPR008978">
    <property type="entry name" value="HSP20-like_chaperone"/>
</dbReference>
<dbReference type="Proteomes" id="UP001528920">
    <property type="component" value="Unassembled WGS sequence"/>
</dbReference>
<sequence length="144" mass="16722">MTILKYSNRGNDFFTNQLMNQLFRETRGALKSTLDNEVVNRTSVNVFEEENNFIIEMAIPGFAKEDVSIKVEKGVLNISANKEEKQERNYLRREFTRGNLEKSFKLSDGIAEEEINAEVKDGMLFVKLPKMQVEEPKAREIEIR</sequence>
<dbReference type="PANTHER" id="PTHR46733:SF4">
    <property type="entry name" value="HEAT SHOCK PROTEIN 21, CHLOROPLASTIC"/>
    <property type="match status" value="1"/>
</dbReference>
<evidence type="ECO:0000256" key="2">
    <source>
        <dbReference type="PROSITE-ProRule" id="PRU00285"/>
    </source>
</evidence>
<reference evidence="5 6" key="1">
    <citation type="submission" date="2022-01" db="EMBL/GenBank/DDBJ databases">
        <title>Labilibaculum sp. nov, a marine bacterium isolated from Antarctica.</title>
        <authorList>
            <person name="Dai W."/>
        </authorList>
    </citation>
    <scope>NUCLEOTIDE SEQUENCE [LARGE SCALE GENOMIC DNA]</scope>
    <source>
        <strain evidence="5 6">DW002</strain>
    </source>
</reference>
<organism evidence="5 6">
    <name type="scientific">Paralabilibaculum antarcticum</name>
    <dbReference type="NCBI Taxonomy" id="2912572"/>
    <lineage>
        <taxon>Bacteria</taxon>
        <taxon>Pseudomonadati</taxon>
        <taxon>Bacteroidota</taxon>
        <taxon>Bacteroidia</taxon>
        <taxon>Marinilabiliales</taxon>
        <taxon>Marinifilaceae</taxon>
        <taxon>Paralabilibaculum</taxon>
    </lineage>
</organism>
<dbReference type="RefSeq" id="WP_275108812.1">
    <property type="nucleotide sequence ID" value="NZ_JAKJSC010000001.1"/>
</dbReference>
<protein>
    <submittedName>
        <fullName evidence="5">Hsp20/alpha crystallin family protein</fullName>
    </submittedName>
</protein>